<dbReference type="OrthoDB" id="166257at2157"/>
<protein>
    <submittedName>
        <fullName evidence="1">Uncharacterized protein</fullName>
    </submittedName>
</protein>
<dbReference type="AlphaFoldDB" id="A0A6B0SLS5"/>
<evidence type="ECO:0000313" key="1">
    <source>
        <dbReference type="EMBL" id="MXR21446.1"/>
    </source>
</evidence>
<organism evidence="1 2">
    <name type="scientific">Halobacterium bonnevillei</name>
    <dbReference type="NCBI Taxonomy" id="2692200"/>
    <lineage>
        <taxon>Archaea</taxon>
        <taxon>Methanobacteriati</taxon>
        <taxon>Methanobacteriota</taxon>
        <taxon>Stenosarchaea group</taxon>
        <taxon>Halobacteria</taxon>
        <taxon>Halobacteriales</taxon>
        <taxon>Halobacteriaceae</taxon>
        <taxon>Halobacterium</taxon>
    </lineage>
</organism>
<comment type="caution">
    <text evidence="1">The sequence shown here is derived from an EMBL/GenBank/DDBJ whole genome shotgun (WGS) entry which is preliminary data.</text>
</comment>
<dbReference type="Proteomes" id="UP000471521">
    <property type="component" value="Unassembled WGS sequence"/>
</dbReference>
<accession>A0A6B0SLS5</accession>
<evidence type="ECO:0000313" key="2">
    <source>
        <dbReference type="Proteomes" id="UP000471521"/>
    </source>
</evidence>
<proteinExistence type="predicted"/>
<keyword evidence="2" id="KW-1185">Reference proteome</keyword>
<name>A0A6B0SLS5_9EURY</name>
<dbReference type="RefSeq" id="WP_159526918.1">
    <property type="nucleotide sequence ID" value="NZ_WUUU01000113.1"/>
</dbReference>
<dbReference type="EMBL" id="WUUU01000113">
    <property type="protein sequence ID" value="MXR21446.1"/>
    <property type="molecule type" value="Genomic_DNA"/>
</dbReference>
<sequence length="100" mass="10909">MATSGQGRIMADRVPFPLDAAESLSWDLGTEVVDEKQACARLERTDGAGSLTAFEATDHTVVVRVRTAVGRQKFYGLTAATFRESLDGLSSRWRVVETDC</sequence>
<reference evidence="1 2" key="1">
    <citation type="submission" date="2019-12" db="EMBL/GenBank/DDBJ databases">
        <title>Isolation and characterization of three novel carbon monoxide-oxidizing members of Halobacteria from salione crusts and soils.</title>
        <authorList>
            <person name="Myers M.R."/>
            <person name="King G.M."/>
        </authorList>
    </citation>
    <scope>NUCLEOTIDE SEQUENCE [LARGE SCALE GENOMIC DNA]</scope>
    <source>
        <strain evidence="1 2">PCN9</strain>
    </source>
</reference>
<gene>
    <name evidence="1" type="ORF">GRX66_12820</name>
</gene>